<evidence type="ECO:0000256" key="1">
    <source>
        <dbReference type="ARBA" id="ARBA00022723"/>
    </source>
</evidence>
<name>A0A212M139_9FIRM</name>
<evidence type="ECO:0000256" key="3">
    <source>
        <dbReference type="ARBA" id="ARBA00023014"/>
    </source>
</evidence>
<evidence type="ECO:0000259" key="4">
    <source>
        <dbReference type="PROSITE" id="PS51379"/>
    </source>
</evidence>
<keyword evidence="3" id="KW-0411">Iron-sulfur</keyword>
<dbReference type="RefSeq" id="WP_288185864.1">
    <property type="nucleotide sequence ID" value="NZ_LT608335.1"/>
</dbReference>
<dbReference type="InterPro" id="IPR017896">
    <property type="entry name" value="4Fe4S_Fe-S-bd"/>
</dbReference>
<dbReference type="SUPFAM" id="SSF54862">
    <property type="entry name" value="4Fe-4S ferredoxins"/>
    <property type="match status" value="1"/>
</dbReference>
<keyword evidence="5" id="KW-0560">Oxidoreductase</keyword>
<accession>A0A212M139</accession>
<dbReference type="AlphaFoldDB" id="A0A212M139"/>
<dbReference type="GO" id="GO:0046872">
    <property type="term" value="F:metal ion binding"/>
    <property type="evidence" value="ECO:0007669"/>
    <property type="project" value="UniProtKB-KW"/>
</dbReference>
<keyword evidence="2" id="KW-0408">Iron</keyword>
<protein>
    <submittedName>
        <fullName evidence="5">4Fe-4S ferredoxin iron-sulfur binding domain-containing protein</fullName>
        <ecNumber evidence="5">1.3.7.1</ecNumber>
    </submittedName>
</protein>
<dbReference type="Pfam" id="PF00037">
    <property type="entry name" value="Fer4"/>
    <property type="match status" value="1"/>
</dbReference>
<keyword evidence="1" id="KW-0479">Metal-binding</keyword>
<dbReference type="InterPro" id="IPR017900">
    <property type="entry name" value="4Fe4S_Fe_S_CS"/>
</dbReference>
<feature type="domain" description="4Fe-4S ferredoxin-type" evidence="4">
    <location>
        <begin position="40"/>
        <end position="62"/>
    </location>
</feature>
<evidence type="ECO:0000256" key="2">
    <source>
        <dbReference type="ARBA" id="ARBA00023004"/>
    </source>
</evidence>
<dbReference type="PROSITE" id="PS00198">
    <property type="entry name" value="4FE4S_FER_1"/>
    <property type="match status" value="1"/>
</dbReference>
<evidence type="ECO:0000313" key="5">
    <source>
        <dbReference type="EMBL" id="SCM83430.1"/>
    </source>
</evidence>
<dbReference type="GO" id="GO:0047595">
    <property type="term" value="F:6-hydroxynicotinate reductase activity"/>
    <property type="evidence" value="ECO:0007669"/>
    <property type="project" value="UniProtKB-EC"/>
</dbReference>
<dbReference type="PROSITE" id="PS51379">
    <property type="entry name" value="4FE4S_FER_2"/>
    <property type="match status" value="2"/>
</dbReference>
<dbReference type="EMBL" id="FMJE01000007">
    <property type="protein sequence ID" value="SCM83430.1"/>
    <property type="molecule type" value="Genomic_DNA"/>
</dbReference>
<sequence length="526" mass="57064">MYESKTYQVITEKCVGCRICAKNCPTDAIAINDKKATIGELCVGCGVCFKLCKPAAIEVTQASPEAVVCETCPIHCSIPPMRLGACQRYQNVNGRLERTEPYNIVDPSTISIDPSTKLPTFPLMLGFGAGSNLYSADVPAKVISSAVIDGVEVVSCVTETVLSFNGARVKVDTDEFLGDNGTPVRREGIIVGYINTAEYGSQMIYIGGSHLNTSPGGHMVMRTTCDLLNKKAVTLRTESVKELVLQHGKPPIIDGVQAERMRIGCGTVGATTFTLERWGEQIVDEVITIDYDITSKMTAHTTAGLRYGYKDSGITPVGTYSSPGRYFGIPGSGWGGSNVMEARDAIKSIDKNVAWPGLRLVITEPTAVRAVYFELNENLEPVEKPIPPKVAKVIQYIRDNCEPCNCHVSVVAGFGGGIRDVISRERSCNVNEALRAGKIRYTINGQPVHIFPGGGITAEAWVEHMPEGAFAWVPTPASVCPMEVTMTKETYKEIGGYMEAIRPIEEIMKNNKCKIVKVERSKTISS</sequence>
<proteinExistence type="predicted"/>
<reference evidence="5" key="1">
    <citation type="submission" date="2016-08" db="EMBL/GenBank/DDBJ databases">
        <authorList>
            <person name="Seilhamer J.J."/>
        </authorList>
    </citation>
    <scope>NUCLEOTIDE SEQUENCE</scope>
    <source>
        <strain evidence="5">86</strain>
    </source>
</reference>
<organism evidence="5">
    <name type="scientific">uncultured Sporomusa sp</name>
    <dbReference type="NCBI Taxonomy" id="307249"/>
    <lineage>
        <taxon>Bacteria</taxon>
        <taxon>Bacillati</taxon>
        <taxon>Bacillota</taxon>
        <taxon>Negativicutes</taxon>
        <taxon>Selenomonadales</taxon>
        <taxon>Sporomusaceae</taxon>
        <taxon>Sporomusa</taxon>
        <taxon>environmental samples</taxon>
    </lineage>
</organism>
<gene>
    <name evidence="5" type="primary">Hnr</name>
    <name evidence="5" type="ORF">KL86SPO_70288</name>
</gene>
<dbReference type="GO" id="GO:0051536">
    <property type="term" value="F:iron-sulfur cluster binding"/>
    <property type="evidence" value="ECO:0007669"/>
    <property type="project" value="UniProtKB-KW"/>
</dbReference>
<feature type="domain" description="4Fe-4S ferredoxin-type" evidence="4">
    <location>
        <begin position="5"/>
        <end position="34"/>
    </location>
</feature>
<dbReference type="Gene3D" id="3.30.70.20">
    <property type="match status" value="1"/>
</dbReference>
<dbReference type="EC" id="1.3.7.1" evidence="5"/>